<dbReference type="GO" id="GO:0003677">
    <property type="term" value="F:DNA binding"/>
    <property type="evidence" value="ECO:0007669"/>
    <property type="project" value="InterPro"/>
</dbReference>
<protein>
    <submittedName>
        <fullName evidence="7">ECF RNA polymerase sigma factor SigW</fullName>
    </submittedName>
</protein>
<proteinExistence type="inferred from homology"/>
<keyword evidence="4" id="KW-0804">Transcription</keyword>
<dbReference type="EMBL" id="LN890656">
    <property type="protein sequence ID" value="CUS05629.1"/>
    <property type="molecule type" value="Genomic_DNA"/>
</dbReference>
<organism evidence="7 8">
    <name type="scientific">Candidatus Promineifilum breve</name>
    <dbReference type="NCBI Taxonomy" id="1806508"/>
    <lineage>
        <taxon>Bacteria</taxon>
        <taxon>Bacillati</taxon>
        <taxon>Chloroflexota</taxon>
        <taxon>Ardenticatenia</taxon>
        <taxon>Candidatus Promineifilales</taxon>
        <taxon>Candidatus Promineifilaceae</taxon>
        <taxon>Candidatus Promineifilum</taxon>
    </lineage>
</organism>
<gene>
    <name evidence="7" type="ORF">CFX0092_B0095</name>
</gene>
<dbReference type="InterPro" id="IPR013324">
    <property type="entry name" value="RNA_pol_sigma_r3/r4-like"/>
</dbReference>
<dbReference type="SUPFAM" id="SSF88946">
    <property type="entry name" value="Sigma2 domain of RNA polymerase sigma factors"/>
    <property type="match status" value="1"/>
</dbReference>
<dbReference type="Gene3D" id="1.10.1740.10">
    <property type="match status" value="1"/>
</dbReference>
<feature type="domain" description="RNA polymerase sigma factor 70 region 4 type 2" evidence="6">
    <location>
        <begin position="141"/>
        <end position="189"/>
    </location>
</feature>
<accession>A0A160T7K3</accession>
<dbReference type="AlphaFoldDB" id="A0A160T7K3"/>
<keyword evidence="2" id="KW-0805">Transcription regulation</keyword>
<dbReference type="KEGG" id="pbf:CFX0092_B0095"/>
<dbReference type="InterPro" id="IPR007627">
    <property type="entry name" value="RNA_pol_sigma70_r2"/>
</dbReference>
<dbReference type="Proteomes" id="UP000215027">
    <property type="component" value="Chromosome II"/>
</dbReference>
<dbReference type="Pfam" id="PF04542">
    <property type="entry name" value="Sigma70_r2"/>
    <property type="match status" value="1"/>
</dbReference>
<dbReference type="NCBIfam" id="TIGR02937">
    <property type="entry name" value="sigma70-ECF"/>
    <property type="match status" value="1"/>
</dbReference>
<dbReference type="InterPro" id="IPR036388">
    <property type="entry name" value="WH-like_DNA-bd_sf"/>
</dbReference>
<reference evidence="7" key="1">
    <citation type="submission" date="2016-01" db="EMBL/GenBank/DDBJ databases">
        <authorList>
            <person name="Mcilroy J.S."/>
            <person name="Karst M S."/>
            <person name="Albertsen M."/>
        </authorList>
    </citation>
    <scope>NUCLEOTIDE SEQUENCE</scope>
    <source>
        <strain evidence="7">Cfx-K</strain>
    </source>
</reference>
<keyword evidence="8" id="KW-1185">Reference proteome</keyword>
<feature type="domain" description="RNA polymerase sigma-70 region 2" evidence="5">
    <location>
        <begin position="41"/>
        <end position="108"/>
    </location>
</feature>
<dbReference type="OrthoDB" id="9785675at2"/>
<comment type="similarity">
    <text evidence="1">Belongs to the sigma-70 factor family. ECF subfamily.</text>
</comment>
<evidence type="ECO:0000256" key="2">
    <source>
        <dbReference type="ARBA" id="ARBA00023015"/>
    </source>
</evidence>
<dbReference type="InterPro" id="IPR013325">
    <property type="entry name" value="RNA_pol_sigma_r2"/>
</dbReference>
<keyword evidence="3" id="KW-0731">Sigma factor</keyword>
<dbReference type="PANTHER" id="PTHR43133">
    <property type="entry name" value="RNA POLYMERASE ECF-TYPE SIGMA FACTO"/>
    <property type="match status" value="1"/>
</dbReference>
<dbReference type="InterPro" id="IPR039425">
    <property type="entry name" value="RNA_pol_sigma-70-like"/>
</dbReference>
<evidence type="ECO:0000256" key="3">
    <source>
        <dbReference type="ARBA" id="ARBA00023082"/>
    </source>
</evidence>
<dbReference type="InterPro" id="IPR014284">
    <property type="entry name" value="RNA_pol_sigma-70_dom"/>
</dbReference>
<evidence type="ECO:0000256" key="1">
    <source>
        <dbReference type="ARBA" id="ARBA00010641"/>
    </source>
</evidence>
<dbReference type="Pfam" id="PF08281">
    <property type="entry name" value="Sigma70_r4_2"/>
    <property type="match status" value="1"/>
</dbReference>
<dbReference type="PANTHER" id="PTHR43133:SF51">
    <property type="entry name" value="RNA POLYMERASE SIGMA FACTOR"/>
    <property type="match status" value="1"/>
</dbReference>
<evidence type="ECO:0000313" key="7">
    <source>
        <dbReference type="EMBL" id="CUS05629.1"/>
    </source>
</evidence>
<dbReference type="GO" id="GO:0016987">
    <property type="term" value="F:sigma factor activity"/>
    <property type="evidence" value="ECO:0007669"/>
    <property type="project" value="UniProtKB-KW"/>
</dbReference>
<dbReference type="Gene3D" id="1.10.10.10">
    <property type="entry name" value="Winged helix-like DNA-binding domain superfamily/Winged helix DNA-binding domain"/>
    <property type="match status" value="1"/>
</dbReference>
<dbReference type="RefSeq" id="WP_095045019.1">
    <property type="nucleotide sequence ID" value="NZ_LN890656.1"/>
</dbReference>
<evidence type="ECO:0000259" key="6">
    <source>
        <dbReference type="Pfam" id="PF08281"/>
    </source>
</evidence>
<sequence>MNEQPLLTWLDTPATHGDAPDGDAALIGRCLAGEQAAYGELYDLYGGVIYRLAYSLLGDREDAEEVLQDSFEYAFRRLDHFDARKSAFKTWLYRIAVSRCRNKRRRKWLPSLSLSAFDDREPRDPAAAPPDETAALNEQQRAVWAAVGRLSPKLREVAVLRYYGGLQYGEIGAALDIPAKTAESRMRLAHQALREWLSEVV</sequence>
<dbReference type="CDD" id="cd06171">
    <property type="entry name" value="Sigma70_r4"/>
    <property type="match status" value="1"/>
</dbReference>
<evidence type="ECO:0000256" key="4">
    <source>
        <dbReference type="ARBA" id="ARBA00023163"/>
    </source>
</evidence>
<evidence type="ECO:0000259" key="5">
    <source>
        <dbReference type="Pfam" id="PF04542"/>
    </source>
</evidence>
<evidence type="ECO:0000313" key="8">
    <source>
        <dbReference type="Proteomes" id="UP000215027"/>
    </source>
</evidence>
<dbReference type="SUPFAM" id="SSF88659">
    <property type="entry name" value="Sigma3 and sigma4 domains of RNA polymerase sigma factors"/>
    <property type="match status" value="1"/>
</dbReference>
<dbReference type="GO" id="GO:0006352">
    <property type="term" value="P:DNA-templated transcription initiation"/>
    <property type="evidence" value="ECO:0007669"/>
    <property type="project" value="InterPro"/>
</dbReference>
<dbReference type="InterPro" id="IPR013249">
    <property type="entry name" value="RNA_pol_sigma70_r4_t2"/>
</dbReference>
<name>A0A160T7K3_9CHLR</name>